<name>A0A6A6TXM7_9PEZI</name>
<dbReference type="AlphaFoldDB" id="A0A6A6TXM7"/>
<accession>A0A6A6TXM7</accession>
<dbReference type="Gene3D" id="3.30.230.30">
    <property type="entry name" value="Impact, N-terminal domain"/>
    <property type="match status" value="1"/>
</dbReference>
<dbReference type="GO" id="GO:0005737">
    <property type="term" value="C:cytoplasm"/>
    <property type="evidence" value="ECO:0007669"/>
    <property type="project" value="TreeGrafter"/>
</dbReference>
<sequence length="313" mass="35055">MMSKKRARSPPAPLDPHAYAKSHPILDRKSTFIAIYSPTIPASTLAAIPEFAPASHRVAAWRLPSKQATITFSKKPASTSLYETGHDDDGEKWAGGKLEKVLAEERMAGSIIVARWYGGEMLGPARFQWIEQCARESLIRWRRGERGEVENREPGSAKKTAPVQDTRSKEVLVLELKERDDNIVALRGLLAEKKAKLAGDAVGSSQSPAKVVDYRGMEVARLLALDKARDATVAFILKELDRVEQKQREEDELDAAFEIAAQQEEEKAAEKTNERAFAEMERIMEEEDLMRQADEAERIERELEATEKASKPD</sequence>
<evidence type="ECO:0000313" key="4">
    <source>
        <dbReference type="EMBL" id="KAF2664196.1"/>
    </source>
</evidence>
<dbReference type="PANTHER" id="PTHR16301">
    <property type="entry name" value="IMPACT-RELATED"/>
    <property type="match status" value="1"/>
</dbReference>
<dbReference type="GO" id="GO:0140469">
    <property type="term" value="P:GCN2-mediated signaling"/>
    <property type="evidence" value="ECO:0007669"/>
    <property type="project" value="TreeGrafter"/>
</dbReference>
<dbReference type="GO" id="GO:0006446">
    <property type="term" value="P:regulation of translational initiation"/>
    <property type="evidence" value="ECO:0007669"/>
    <property type="project" value="TreeGrafter"/>
</dbReference>
<keyword evidence="5" id="KW-1185">Reference proteome</keyword>
<feature type="domain" description="Impact N-terminal" evidence="3">
    <location>
        <begin position="28"/>
        <end position="138"/>
    </location>
</feature>
<proteinExistence type="inferred from homology"/>
<feature type="region of interest" description="Disordered" evidence="2">
    <location>
        <begin position="289"/>
        <end position="313"/>
    </location>
</feature>
<dbReference type="PANTHER" id="PTHR16301:SF25">
    <property type="entry name" value="PROTEIN IMPACT"/>
    <property type="match status" value="1"/>
</dbReference>
<dbReference type="Proteomes" id="UP000799302">
    <property type="component" value="Unassembled WGS sequence"/>
</dbReference>
<organism evidence="4 5">
    <name type="scientific">Microthyrium microscopicum</name>
    <dbReference type="NCBI Taxonomy" id="703497"/>
    <lineage>
        <taxon>Eukaryota</taxon>
        <taxon>Fungi</taxon>
        <taxon>Dikarya</taxon>
        <taxon>Ascomycota</taxon>
        <taxon>Pezizomycotina</taxon>
        <taxon>Dothideomycetes</taxon>
        <taxon>Dothideomycetes incertae sedis</taxon>
        <taxon>Microthyriales</taxon>
        <taxon>Microthyriaceae</taxon>
        <taxon>Microthyrium</taxon>
    </lineage>
</organism>
<dbReference type="InterPro" id="IPR036956">
    <property type="entry name" value="Impact_N_sf"/>
</dbReference>
<evidence type="ECO:0000259" key="3">
    <source>
        <dbReference type="Pfam" id="PF01205"/>
    </source>
</evidence>
<dbReference type="OrthoDB" id="69641at2759"/>
<evidence type="ECO:0000256" key="2">
    <source>
        <dbReference type="SAM" id="MobiDB-lite"/>
    </source>
</evidence>
<reference evidence="4" key="1">
    <citation type="journal article" date="2020" name="Stud. Mycol.">
        <title>101 Dothideomycetes genomes: a test case for predicting lifestyles and emergence of pathogens.</title>
        <authorList>
            <person name="Haridas S."/>
            <person name="Albert R."/>
            <person name="Binder M."/>
            <person name="Bloem J."/>
            <person name="Labutti K."/>
            <person name="Salamov A."/>
            <person name="Andreopoulos B."/>
            <person name="Baker S."/>
            <person name="Barry K."/>
            <person name="Bills G."/>
            <person name="Bluhm B."/>
            <person name="Cannon C."/>
            <person name="Castanera R."/>
            <person name="Culley D."/>
            <person name="Daum C."/>
            <person name="Ezra D."/>
            <person name="Gonzalez J."/>
            <person name="Henrissat B."/>
            <person name="Kuo A."/>
            <person name="Liang C."/>
            <person name="Lipzen A."/>
            <person name="Lutzoni F."/>
            <person name="Magnuson J."/>
            <person name="Mondo S."/>
            <person name="Nolan M."/>
            <person name="Ohm R."/>
            <person name="Pangilinan J."/>
            <person name="Park H.-J."/>
            <person name="Ramirez L."/>
            <person name="Alfaro M."/>
            <person name="Sun H."/>
            <person name="Tritt A."/>
            <person name="Yoshinaga Y."/>
            <person name="Zwiers L.-H."/>
            <person name="Turgeon B."/>
            <person name="Goodwin S."/>
            <person name="Spatafora J."/>
            <person name="Crous P."/>
            <person name="Grigoriev I."/>
        </authorList>
    </citation>
    <scope>NUCLEOTIDE SEQUENCE</scope>
    <source>
        <strain evidence="4">CBS 115976</strain>
    </source>
</reference>
<dbReference type="SUPFAM" id="SSF54211">
    <property type="entry name" value="Ribosomal protein S5 domain 2-like"/>
    <property type="match status" value="1"/>
</dbReference>
<dbReference type="EMBL" id="MU004243">
    <property type="protein sequence ID" value="KAF2664196.1"/>
    <property type="molecule type" value="Genomic_DNA"/>
</dbReference>
<dbReference type="Pfam" id="PF01205">
    <property type="entry name" value="Impact_N"/>
    <property type="match status" value="1"/>
</dbReference>
<dbReference type="InterPro" id="IPR001498">
    <property type="entry name" value="Impact_N"/>
</dbReference>
<feature type="region of interest" description="Disordered" evidence="2">
    <location>
        <begin position="1"/>
        <end position="20"/>
    </location>
</feature>
<gene>
    <name evidence="4" type="ORF">BT63DRAFT_443979</name>
</gene>
<evidence type="ECO:0000256" key="1">
    <source>
        <dbReference type="ARBA" id="ARBA00007665"/>
    </source>
</evidence>
<dbReference type="InterPro" id="IPR020568">
    <property type="entry name" value="Ribosomal_Su5_D2-typ_SF"/>
</dbReference>
<evidence type="ECO:0000313" key="5">
    <source>
        <dbReference type="Proteomes" id="UP000799302"/>
    </source>
</evidence>
<dbReference type="InterPro" id="IPR023582">
    <property type="entry name" value="Impact"/>
</dbReference>
<comment type="similarity">
    <text evidence="1">Belongs to the IMPACT family.</text>
</comment>
<protein>
    <recommendedName>
        <fullName evidence="3">Impact N-terminal domain-containing protein</fullName>
    </recommendedName>
</protein>